<dbReference type="Pfam" id="PF04654">
    <property type="entry name" value="DUF599"/>
    <property type="match status" value="1"/>
</dbReference>
<dbReference type="RefSeq" id="XP_021839884.1">
    <property type="nucleotide sequence ID" value="XM_021984192.1"/>
</dbReference>
<sequence>MKWHKEELDVILVPVGLLLMFGYHLYLLYRYLRRSEDTTIGFDNHCQKIWVQKLMQIDAMSRGPAFTVMSSTLVSVNFMASTSLTLSSLIGAWIGTSTSSRNEIVGRMIYGDTGLTINSIKYISILLFFLLAFASFIQSSRCYVQANLLISMPKAQVPIEYIVEALIHGGNFWQVGLRAIYFAITMLMWMFGPIPMFISSAATVAVLYVLDVNNNYLYDFNESSDKQEERNKSVMRGFEQLGSNCGVQATPFSTTIFSAAVVS</sequence>
<accession>A0A9R0I7I5</accession>
<keyword evidence="1" id="KW-0812">Transmembrane</keyword>
<dbReference type="AlphaFoldDB" id="A0A9R0I7I5"/>
<feature type="transmembrane region" description="Helical" evidence="1">
    <location>
        <begin position="12"/>
        <end position="29"/>
    </location>
</feature>
<name>A0A9R0I7I5_SPIOL</name>
<keyword evidence="2" id="KW-1185">Reference proteome</keyword>
<reference evidence="3" key="2">
    <citation type="submission" date="2025-04" db="UniProtKB">
        <authorList>
            <consortium name="RefSeq"/>
        </authorList>
    </citation>
    <scope>IDENTIFICATION</scope>
    <source>
        <tissue evidence="4">Leaf</tissue>
    </source>
</reference>
<organism evidence="2 3">
    <name type="scientific">Spinacia oleracea</name>
    <name type="common">Spinach</name>
    <dbReference type="NCBI Taxonomy" id="3562"/>
    <lineage>
        <taxon>Eukaryota</taxon>
        <taxon>Viridiplantae</taxon>
        <taxon>Streptophyta</taxon>
        <taxon>Embryophyta</taxon>
        <taxon>Tracheophyta</taxon>
        <taxon>Spermatophyta</taxon>
        <taxon>Magnoliopsida</taxon>
        <taxon>eudicotyledons</taxon>
        <taxon>Gunneridae</taxon>
        <taxon>Pentapetalae</taxon>
        <taxon>Caryophyllales</taxon>
        <taxon>Chenopodiaceae</taxon>
        <taxon>Chenopodioideae</taxon>
        <taxon>Anserineae</taxon>
        <taxon>Spinacia</taxon>
    </lineage>
</organism>
<feature type="transmembrane region" description="Helical" evidence="1">
    <location>
        <begin position="65"/>
        <end position="95"/>
    </location>
</feature>
<dbReference type="InterPro" id="IPR006747">
    <property type="entry name" value="DUF599"/>
</dbReference>
<keyword evidence="1" id="KW-0472">Membrane</keyword>
<dbReference type="OrthoDB" id="665451at2759"/>
<evidence type="ECO:0000313" key="2">
    <source>
        <dbReference type="Proteomes" id="UP000813463"/>
    </source>
</evidence>
<dbReference type="PANTHER" id="PTHR31168">
    <property type="entry name" value="OS02G0292800 PROTEIN"/>
    <property type="match status" value="1"/>
</dbReference>
<evidence type="ECO:0000313" key="3">
    <source>
        <dbReference type="RefSeq" id="XP_021839884.1"/>
    </source>
</evidence>
<evidence type="ECO:0000256" key="1">
    <source>
        <dbReference type="SAM" id="Phobius"/>
    </source>
</evidence>
<protein>
    <submittedName>
        <fullName evidence="3">Uncharacterized protein LOC110779709</fullName>
    </submittedName>
</protein>
<reference evidence="2" key="1">
    <citation type="journal article" date="2021" name="Nat. Commun.">
        <title>Genomic analyses provide insights into spinach domestication and the genetic basis of agronomic traits.</title>
        <authorList>
            <person name="Cai X."/>
            <person name="Sun X."/>
            <person name="Xu C."/>
            <person name="Sun H."/>
            <person name="Wang X."/>
            <person name="Ge C."/>
            <person name="Zhang Z."/>
            <person name="Wang Q."/>
            <person name="Fei Z."/>
            <person name="Jiao C."/>
            <person name="Wang Q."/>
        </authorList>
    </citation>
    <scope>NUCLEOTIDE SEQUENCE [LARGE SCALE GENOMIC DNA]</scope>
    <source>
        <strain evidence="2">cv. Varoflay</strain>
    </source>
</reference>
<dbReference type="KEGG" id="soe:110779709"/>
<proteinExistence type="predicted"/>
<keyword evidence="1" id="KW-1133">Transmembrane helix</keyword>
<dbReference type="Proteomes" id="UP000813463">
    <property type="component" value="Chromosome 4"/>
</dbReference>
<evidence type="ECO:0000313" key="4">
    <source>
        <dbReference type="RefSeq" id="XP_056682772.1"/>
    </source>
</evidence>
<dbReference type="RefSeq" id="XP_056682772.1">
    <property type="nucleotide sequence ID" value="XM_056826794.1"/>
</dbReference>
<gene>
    <name evidence="3 4" type="primary">LOC110779709</name>
</gene>
<dbReference type="PANTHER" id="PTHR31168:SF30">
    <property type="entry name" value="DUF599 DOMAIN-CONTAINING PROTEIN"/>
    <property type="match status" value="1"/>
</dbReference>
<dbReference type="GeneID" id="110779709"/>
<feature type="transmembrane region" description="Helical" evidence="1">
    <location>
        <begin position="115"/>
        <end position="137"/>
    </location>
</feature>
<feature type="transmembrane region" description="Helical" evidence="1">
    <location>
        <begin position="180"/>
        <end position="210"/>
    </location>
</feature>